<keyword evidence="6" id="KW-1185">Reference proteome</keyword>
<accession>A0AAD6TCS2</accession>
<evidence type="ECO:0000256" key="2">
    <source>
        <dbReference type="ARBA" id="ARBA00068021"/>
    </source>
</evidence>
<dbReference type="Gene3D" id="2.30.42.10">
    <property type="match status" value="1"/>
</dbReference>
<dbReference type="GO" id="GO:0005634">
    <property type="term" value="C:nucleus"/>
    <property type="evidence" value="ECO:0007669"/>
    <property type="project" value="TreeGrafter"/>
</dbReference>
<gene>
    <name evidence="5" type="ORF">C8F04DRAFT_1028081</name>
</gene>
<comment type="caution">
    <text evidence="5">The sequence shown here is derived from an EMBL/GenBank/DDBJ whole genome shotgun (WGS) entry which is preliminary data.</text>
</comment>
<reference evidence="5" key="1">
    <citation type="submission" date="2023-03" db="EMBL/GenBank/DDBJ databases">
        <title>Massive genome expansion in bonnet fungi (Mycena s.s.) driven by repeated elements and novel gene families across ecological guilds.</title>
        <authorList>
            <consortium name="Lawrence Berkeley National Laboratory"/>
            <person name="Harder C.B."/>
            <person name="Miyauchi S."/>
            <person name="Viragh M."/>
            <person name="Kuo A."/>
            <person name="Thoen E."/>
            <person name="Andreopoulos B."/>
            <person name="Lu D."/>
            <person name="Skrede I."/>
            <person name="Drula E."/>
            <person name="Henrissat B."/>
            <person name="Morin E."/>
            <person name="Kohler A."/>
            <person name="Barry K."/>
            <person name="LaButti K."/>
            <person name="Morin E."/>
            <person name="Salamov A."/>
            <person name="Lipzen A."/>
            <person name="Mereny Z."/>
            <person name="Hegedus B."/>
            <person name="Baldrian P."/>
            <person name="Stursova M."/>
            <person name="Weitz H."/>
            <person name="Taylor A."/>
            <person name="Grigoriev I.V."/>
            <person name="Nagy L.G."/>
            <person name="Martin F."/>
            <person name="Kauserud H."/>
        </authorList>
    </citation>
    <scope>NUCLEOTIDE SEQUENCE</scope>
    <source>
        <strain evidence="5">CBHHK200</strain>
    </source>
</reference>
<evidence type="ECO:0000256" key="1">
    <source>
        <dbReference type="ARBA" id="ARBA00023186"/>
    </source>
</evidence>
<evidence type="ECO:0000313" key="6">
    <source>
        <dbReference type="Proteomes" id="UP001218188"/>
    </source>
</evidence>
<dbReference type="GO" id="GO:0070682">
    <property type="term" value="P:proteasome regulatory particle assembly"/>
    <property type="evidence" value="ECO:0007669"/>
    <property type="project" value="InterPro"/>
</dbReference>
<dbReference type="InterPro" id="IPR040815">
    <property type="entry name" value="Nas2_N"/>
</dbReference>
<dbReference type="PANTHER" id="PTHR12651:SF1">
    <property type="entry name" value="26S PROTEASOME NON-ATPASE REGULATORY SUBUNIT 9"/>
    <property type="match status" value="1"/>
</dbReference>
<dbReference type="InterPro" id="IPR035269">
    <property type="entry name" value="PSMD9"/>
</dbReference>
<name>A0AAD6TCS2_9AGAR</name>
<feature type="domain" description="Nas2 N-terminal" evidence="4">
    <location>
        <begin position="9"/>
        <end position="85"/>
    </location>
</feature>
<feature type="region of interest" description="Disordered" evidence="3">
    <location>
        <begin position="90"/>
        <end position="109"/>
    </location>
</feature>
<dbReference type="EMBL" id="JARJCM010000008">
    <property type="protein sequence ID" value="KAJ7044149.1"/>
    <property type="molecule type" value="Genomic_DNA"/>
</dbReference>
<dbReference type="Gene3D" id="6.10.140.1710">
    <property type="match status" value="1"/>
</dbReference>
<dbReference type="InterPro" id="IPR036034">
    <property type="entry name" value="PDZ_sf"/>
</dbReference>
<organism evidence="5 6">
    <name type="scientific">Mycena alexandri</name>
    <dbReference type="NCBI Taxonomy" id="1745969"/>
    <lineage>
        <taxon>Eukaryota</taxon>
        <taxon>Fungi</taxon>
        <taxon>Dikarya</taxon>
        <taxon>Basidiomycota</taxon>
        <taxon>Agaricomycotina</taxon>
        <taxon>Agaricomycetes</taxon>
        <taxon>Agaricomycetidae</taxon>
        <taxon>Agaricales</taxon>
        <taxon>Marasmiineae</taxon>
        <taxon>Mycenaceae</taxon>
        <taxon>Mycena</taxon>
    </lineage>
</organism>
<dbReference type="PANTHER" id="PTHR12651">
    <property type="entry name" value="26S PROTEASOME NON-ATPASE REGULATORY SUBUNIT 9"/>
    <property type="match status" value="1"/>
</dbReference>
<dbReference type="GO" id="GO:0005737">
    <property type="term" value="C:cytoplasm"/>
    <property type="evidence" value="ECO:0007669"/>
    <property type="project" value="TreeGrafter"/>
</dbReference>
<evidence type="ECO:0000313" key="5">
    <source>
        <dbReference type="EMBL" id="KAJ7044149.1"/>
    </source>
</evidence>
<protein>
    <recommendedName>
        <fullName evidence="2">Probable 26S proteasome regulatory subunit p27</fullName>
    </recommendedName>
</protein>
<evidence type="ECO:0000259" key="4">
    <source>
        <dbReference type="Pfam" id="PF18265"/>
    </source>
</evidence>
<dbReference type="Proteomes" id="UP001218188">
    <property type="component" value="Unassembled WGS sequence"/>
</dbReference>
<sequence length="210" mass="22384">MASAADTARALILQKENIEAQLQLQASILESNGSTFDSPLVDADGFPRADIDIYAVRNARVRIIELRNDLGALMNNLAVALQSVYDPALATPDSPQSSSNGKPFAKVNDVSAGSPAAEAVSRTHRLCTTVFLSDQGLQRGDLVVKFGTLTQQSFSSSSLTPLVEVVASHENRSIPLKVLRSEQAVFLSLTPKAWGGRGLLGCHIVPYSPP</sequence>
<evidence type="ECO:0000256" key="3">
    <source>
        <dbReference type="SAM" id="MobiDB-lite"/>
    </source>
</evidence>
<keyword evidence="1" id="KW-0143">Chaperone</keyword>
<proteinExistence type="predicted"/>
<dbReference type="AlphaFoldDB" id="A0AAD6TCS2"/>
<dbReference type="FunFam" id="2.30.42.10:FF:000107">
    <property type="entry name" value="26S proteasome non-ATPase regulatory subunit 9"/>
    <property type="match status" value="1"/>
</dbReference>
<dbReference type="Pfam" id="PF18265">
    <property type="entry name" value="Nas2_N"/>
    <property type="match status" value="1"/>
</dbReference>